<keyword evidence="2" id="KW-1185">Reference proteome</keyword>
<sequence>MLQTTGCQLNAFFATDLASSEVFLDFIESKFSPGLTWTILIFHFDFRPTLSKRKIKIPKEIVNLLKYTGYNIKLVPFTEEKQKNIKFRMPLRSKKLSSEYLVKDKAKRKFKKSFNHDNSLNDTEPIDKPQEQDVTIAKKVDLICIIL</sequence>
<dbReference type="Proteomes" id="UP000276133">
    <property type="component" value="Unassembled WGS sequence"/>
</dbReference>
<reference evidence="1 2" key="1">
    <citation type="journal article" date="2018" name="Sci. Rep.">
        <title>Genomic signatures of local adaptation to the degree of environmental predictability in rotifers.</title>
        <authorList>
            <person name="Franch-Gras L."/>
            <person name="Hahn C."/>
            <person name="Garcia-Roger E.M."/>
            <person name="Carmona M.J."/>
            <person name="Serra M."/>
            <person name="Gomez A."/>
        </authorList>
    </citation>
    <scope>NUCLEOTIDE SEQUENCE [LARGE SCALE GENOMIC DNA]</scope>
    <source>
        <strain evidence="1">HYR1</strain>
    </source>
</reference>
<comment type="caution">
    <text evidence="1">The sequence shown here is derived from an EMBL/GenBank/DDBJ whole genome shotgun (WGS) entry which is preliminary data.</text>
</comment>
<evidence type="ECO:0000313" key="2">
    <source>
        <dbReference type="Proteomes" id="UP000276133"/>
    </source>
</evidence>
<organism evidence="1 2">
    <name type="scientific">Brachionus plicatilis</name>
    <name type="common">Marine rotifer</name>
    <name type="synonym">Brachionus muelleri</name>
    <dbReference type="NCBI Taxonomy" id="10195"/>
    <lineage>
        <taxon>Eukaryota</taxon>
        <taxon>Metazoa</taxon>
        <taxon>Spiralia</taxon>
        <taxon>Gnathifera</taxon>
        <taxon>Rotifera</taxon>
        <taxon>Eurotatoria</taxon>
        <taxon>Monogononta</taxon>
        <taxon>Pseudotrocha</taxon>
        <taxon>Ploima</taxon>
        <taxon>Brachionidae</taxon>
        <taxon>Brachionus</taxon>
    </lineage>
</organism>
<protein>
    <submittedName>
        <fullName evidence="1">Uncharacterized protein</fullName>
    </submittedName>
</protein>
<proteinExistence type="predicted"/>
<gene>
    <name evidence="1" type="ORF">BpHYR1_016237</name>
</gene>
<accession>A0A3M7RID0</accession>
<evidence type="ECO:0000313" key="1">
    <source>
        <dbReference type="EMBL" id="RNA23321.1"/>
    </source>
</evidence>
<dbReference type="AlphaFoldDB" id="A0A3M7RID0"/>
<dbReference type="EMBL" id="REGN01003312">
    <property type="protein sequence ID" value="RNA23321.1"/>
    <property type="molecule type" value="Genomic_DNA"/>
</dbReference>
<name>A0A3M7RID0_BRAPC</name>